<name>A0A1I8FPV0_9PLAT</name>
<proteinExistence type="predicted"/>
<evidence type="ECO:0000313" key="3">
    <source>
        <dbReference type="WBParaSite" id="maker-unitig_43538-snap-gene-0.2-mRNA-1"/>
    </source>
</evidence>
<reference evidence="3" key="1">
    <citation type="submission" date="2016-11" db="UniProtKB">
        <authorList>
            <consortium name="WormBaseParasite"/>
        </authorList>
    </citation>
    <scope>IDENTIFICATION</scope>
</reference>
<feature type="compositionally biased region" description="Basic and acidic residues" evidence="1">
    <location>
        <begin position="819"/>
        <end position="832"/>
    </location>
</feature>
<dbReference type="Proteomes" id="UP000095280">
    <property type="component" value="Unplaced"/>
</dbReference>
<accession>A0A1I8FPV0</accession>
<keyword evidence="2" id="KW-1185">Reference proteome</keyword>
<sequence length="1073" mass="113048">HSWVIATAPRAAQAASASASSDCWLARQRRLHRLLSCCASAYLEDSNCSACMELRRCTNAELRGERKLQFFDPGVRHCLPVAMETPWQLSAEGGNAVHGLGDPPGAAGGAGRLQRVAAETPCCSDGVLLDTDAAMRVARRRRRPQRPGALKRSDLPALLPVAQRRHRAAAYAARFEAAVERQLQRLVARAVAEGEKSAGPQADDRTVREVLHHACLCRDRGGRRTSPAEMRLWRGCGGTWRTADSEEEEEEDDDGSSRRRRGVAAALCCTAGRAAASRRCWPERRGCCAAAGGRAGGGRCCCCCASLAPASLVRPGPDSAPHPGTALGLPRRLGRCRRWLRCPCQPPVASMFAALQRAVAPGGGGGWRCCWTRRTSWRPRSPLRSCRRCCGRSCRRESELGRVRDVRRRQRMRPAGGVPALLLPRWVDPLQPEQCLPADPRGLLAGDAAATLNPGTVAGAAAGVQPACCCLRCSPASCLMRLGDGARTRGACVSGATGPHCRQAIWKLFDQLERIHGSALVNQLPGLPHRGPLRACRRLSWRNCCPWKPRSGRGVRAPPATPGSNPAAVLGARLRADLGHRLVEREADGSAVLPGTTASSGSRWRALPAGRRGASAARVHSAMADYFMGVWRRRPAQALCLALMPAAQAGETAGAAERPRQFHRTRAMTVPWVTAAESVMATRPGSPGMNSSAAKAFETLAAAVLPGVPEAAVRALPVRSGAVGAVGVAAAAPGAGLQSRELEAAQSTDAGAQLLSHVAGVGQARIHSTAGLAQAAAGAEPREADVLQSFDVPAVELVKEAAEVRGLELATESGADEAAQDRSAGEDAADSGHFRCRNPTVRVLAGPLQPAQPVGAAAPPGESGRYREFLAEVAFNPPSCTAACTAAHCASCCQDLRLLDSEAEDFEDEDEALSRSRRDVQHLLDALRMSAPSLRHCRSSLGVDLRARCCLPLTACLARTGNDAVRCHFDLPSGAGGSAAALLSDDGCCLVASGGVHWRDFDEGDRLGGGRRGFAADSAAPDGGRCWLGGPAAAAGDVPGALLLPAELEAFAEGRQRLRLGAGTSRRELRASD</sequence>
<dbReference type="WBParaSite" id="maker-unitig_43538-snap-gene-0.2-mRNA-1">
    <property type="protein sequence ID" value="maker-unitig_43538-snap-gene-0.2-mRNA-1"/>
    <property type="gene ID" value="maker-unitig_43538-snap-gene-0.2"/>
</dbReference>
<organism evidence="2 3">
    <name type="scientific">Macrostomum lignano</name>
    <dbReference type="NCBI Taxonomy" id="282301"/>
    <lineage>
        <taxon>Eukaryota</taxon>
        <taxon>Metazoa</taxon>
        <taxon>Spiralia</taxon>
        <taxon>Lophotrochozoa</taxon>
        <taxon>Platyhelminthes</taxon>
        <taxon>Rhabditophora</taxon>
        <taxon>Macrostomorpha</taxon>
        <taxon>Macrostomida</taxon>
        <taxon>Macrostomidae</taxon>
        <taxon>Macrostomum</taxon>
    </lineage>
</organism>
<feature type="region of interest" description="Disordered" evidence="1">
    <location>
        <begin position="812"/>
        <end position="832"/>
    </location>
</feature>
<evidence type="ECO:0000256" key="1">
    <source>
        <dbReference type="SAM" id="MobiDB-lite"/>
    </source>
</evidence>
<protein>
    <submittedName>
        <fullName evidence="3">DUF4116 domain-containing protein</fullName>
    </submittedName>
</protein>
<dbReference type="AlphaFoldDB" id="A0A1I8FPV0"/>
<evidence type="ECO:0000313" key="2">
    <source>
        <dbReference type="Proteomes" id="UP000095280"/>
    </source>
</evidence>